<protein>
    <submittedName>
        <fullName evidence="1">Uncharacterized protein</fullName>
    </submittedName>
</protein>
<sequence length="132" mass="13879">MKTWLGRLPAAAVVGGVALAGVGGYALGSMGTATAHWHGVTIKRAAVVSNGDHRLLTVRDKDWSYGLVDSVTHWIDREGSLHQGGWPSCLEPAHPMGGPEANPGVVAFRFASVKTKLDGGELRPVVLVDCRA</sequence>
<accession>A0ABQ2N8K9</accession>
<proteinExistence type="predicted"/>
<gene>
    <name evidence="1" type="ORF">GCM10011584_07370</name>
</gene>
<dbReference type="Proteomes" id="UP000655410">
    <property type="component" value="Unassembled WGS sequence"/>
</dbReference>
<dbReference type="RefSeq" id="WP_188782592.1">
    <property type="nucleotide sequence ID" value="NZ_BMNI01000001.1"/>
</dbReference>
<dbReference type="EMBL" id="BMNI01000001">
    <property type="protein sequence ID" value="GGO86020.1"/>
    <property type="molecule type" value="Genomic_DNA"/>
</dbReference>
<keyword evidence="2" id="KW-1185">Reference proteome</keyword>
<name>A0ABQ2N8K9_9ACTN</name>
<reference evidence="2" key="1">
    <citation type="journal article" date="2019" name="Int. J. Syst. Evol. Microbiol.">
        <title>The Global Catalogue of Microorganisms (GCM) 10K type strain sequencing project: providing services to taxonomists for standard genome sequencing and annotation.</title>
        <authorList>
            <consortium name="The Broad Institute Genomics Platform"/>
            <consortium name="The Broad Institute Genome Sequencing Center for Infectious Disease"/>
            <person name="Wu L."/>
            <person name="Ma J."/>
        </authorList>
    </citation>
    <scope>NUCLEOTIDE SEQUENCE [LARGE SCALE GENOMIC DNA]</scope>
    <source>
        <strain evidence="2">CGMCC 4.7371</strain>
    </source>
</reference>
<organism evidence="1 2">
    <name type="scientific">Nocardioides phosphati</name>
    <dbReference type="NCBI Taxonomy" id="1867775"/>
    <lineage>
        <taxon>Bacteria</taxon>
        <taxon>Bacillati</taxon>
        <taxon>Actinomycetota</taxon>
        <taxon>Actinomycetes</taxon>
        <taxon>Propionibacteriales</taxon>
        <taxon>Nocardioidaceae</taxon>
        <taxon>Nocardioides</taxon>
    </lineage>
</organism>
<evidence type="ECO:0000313" key="1">
    <source>
        <dbReference type="EMBL" id="GGO86020.1"/>
    </source>
</evidence>
<comment type="caution">
    <text evidence="1">The sequence shown here is derived from an EMBL/GenBank/DDBJ whole genome shotgun (WGS) entry which is preliminary data.</text>
</comment>
<evidence type="ECO:0000313" key="2">
    <source>
        <dbReference type="Proteomes" id="UP000655410"/>
    </source>
</evidence>